<feature type="compositionally biased region" description="Basic residues" evidence="1">
    <location>
        <begin position="1"/>
        <end position="10"/>
    </location>
</feature>
<feature type="region of interest" description="Disordered" evidence="1">
    <location>
        <begin position="308"/>
        <end position="375"/>
    </location>
</feature>
<dbReference type="EMBL" id="HBNS01045501">
    <property type="protein sequence ID" value="CAE4645617.1"/>
    <property type="molecule type" value="Transcribed_RNA"/>
</dbReference>
<feature type="compositionally biased region" description="Acidic residues" evidence="1">
    <location>
        <begin position="404"/>
        <end position="424"/>
    </location>
</feature>
<proteinExistence type="predicted"/>
<organism evidence="2">
    <name type="scientific">Ditylum brightwellii</name>
    <dbReference type="NCBI Taxonomy" id="49249"/>
    <lineage>
        <taxon>Eukaryota</taxon>
        <taxon>Sar</taxon>
        <taxon>Stramenopiles</taxon>
        <taxon>Ochrophyta</taxon>
        <taxon>Bacillariophyta</taxon>
        <taxon>Mediophyceae</taxon>
        <taxon>Lithodesmiophycidae</taxon>
        <taxon>Lithodesmiales</taxon>
        <taxon>Lithodesmiaceae</taxon>
        <taxon>Ditylum</taxon>
    </lineage>
</organism>
<gene>
    <name evidence="2" type="ORF">DBRI00130_LOCUS35206</name>
</gene>
<feature type="compositionally biased region" description="Basic and acidic residues" evidence="1">
    <location>
        <begin position="154"/>
        <end position="165"/>
    </location>
</feature>
<feature type="compositionally biased region" description="Polar residues" evidence="1">
    <location>
        <begin position="308"/>
        <end position="325"/>
    </location>
</feature>
<feature type="compositionally biased region" description="Polar residues" evidence="1">
    <location>
        <begin position="352"/>
        <end position="361"/>
    </location>
</feature>
<evidence type="ECO:0000313" key="2">
    <source>
        <dbReference type="EMBL" id="CAE4645617.1"/>
    </source>
</evidence>
<feature type="compositionally biased region" description="Basic and acidic residues" evidence="1">
    <location>
        <begin position="247"/>
        <end position="258"/>
    </location>
</feature>
<dbReference type="AlphaFoldDB" id="A0A7S4SH39"/>
<feature type="region of interest" description="Disordered" evidence="1">
    <location>
        <begin position="400"/>
        <end position="424"/>
    </location>
</feature>
<sequence length="653" mass="71687">MKLKLSLKHQHHDENKSDSNNNEKKGKWKKLSASTKLKQMSKSMKKSVKKSLHAGGPSFKDDRAKPTMSTASASTSTLQRKLSDEATVATTVASEISPIHHKQPKVINSSNDSSDGMKEKEDRDDVVRNNDIDQEQDKGDTTTILPDNVVHQQNDMDKTKDKQNDNDVDDSNGTSVSGINEQENSEQKKNEKQTNVEEVNTTTTSNASSLVEEETEKEAKVEIQEAVITAAIHEKDKDEEDMMQENGGEKGINDHTDAMKATQKDTGSLQDAEEDEETDVHKNNSPFLTATDIIDAEPNIVLEDSNSTLLTNSNDENDCNGQHNNQQEHDTTVNHKQKNPFDNGQKDKQVEQETLASGNNDATEKNPFLNGEEDEQNPFLATNNIDVVGPSIVVGDVVQITNDNDNDDNNGQNDDDEQTEQDATDDAQNPFLATADKRIDVEPSILVDDVLLTSSNGDACNQHDHFSTVAVKNNPNDAAAVSTTISSATATKSPLSSSASNVLFHVRVSFGLLTDKKHSPLLSPLKESEDGQETTSTTNYKNHDILNQCMSATSVLVQDALPPKGEEEEEQTIFYETSLKNHPFVISAKPDVLYHPPTNRSNIVRSIVVADIPLCSTSNNTSWMKKAQESVVHTLQQAVAEGTFLSAAANRQK</sequence>
<feature type="compositionally biased region" description="Basic and acidic residues" evidence="1">
    <location>
        <begin position="185"/>
        <end position="195"/>
    </location>
</feature>
<accession>A0A7S4SH39</accession>
<evidence type="ECO:0000256" key="1">
    <source>
        <dbReference type="SAM" id="MobiDB-lite"/>
    </source>
</evidence>
<feature type="compositionally biased region" description="Low complexity" evidence="1">
    <location>
        <begin position="67"/>
        <end position="77"/>
    </location>
</feature>
<protein>
    <submittedName>
        <fullName evidence="2">Uncharacterized protein</fullName>
    </submittedName>
</protein>
<feature type="compositionally biased region" description="Basic residues" evidence="1">
    <location>
        <begin position="43"/>
        <end position="52"/>
    </location>
</feature>
<feature type="region of interest" description="Disordered" evidence="1">
    <location>
        <begin position="1"/>
        <end position="291"/>
    </location>
</feature>
<feature type="compositionally biased region" description="Basic and acidic residues" evidence="1">
    <location>
        <begin position="11"/>
        <end position="25"/>
    </location>
</feature>
<feature type="compositionally biased region" description="Basic and acidic residues" evidence="1">
    <location>
        <begin position="115"/>
        <end position="140"/>
    </location>
</feature>
<reference evidence="2" key="1">
    <citation type="submission" date="2021-01" db="EMBL/GenBank/DDBJ databases">
        <authorList>
            <person name="Corre E."/>
            <person name="Pelletier E."/>
            <person name="Niang G."/>
            <person name="Scheremetjew M."/>
            <person name="Finn R."/>
            <person name="Kale V."/>
            <person name="Holt S."/>
            <person name="Cochrane G."/>
            <person name="Meng A."/>
            <person name="Brown T."/>
            <person name="Cohen L."/>
        </authorList>
    </citation>
    <scope>NUCLEOTIDE SEQUENCE</scope>
    <source>
        <strain evidence="2">GSO104</strain>
    </source>
</reference>
<feature type="compositionally biased region" description="Polar residues" evidence="1">
    <location>
        <begin position="141"/>
        <end position="153"/>
    </location>
</feature>
<name>A0A7S4SH39_9STRA</name>